<dbReference type="EMBL" id="JACCHT010000002">
    <property type="protein sequence ID" value="NYT27938.1"/>
    <property type="molecule type" value="Genomic_DNA"/>
</dbReference>
<protein>
    <submittedName>
        <fullName evidence="1">Uncharacterized protein</fullName>
    </submittedName>
</protein>
<proteinExistence type="predicted"/>
<gene>
    <name evidence="1" type="ORF">H0A76_08605</name>
</gene>
<accession>A0A853F350</accession>
<evidence type="ECO:0000313" key="1">
    <source>
        <dbReference type="EMBL" id="NYT27938.1"/>
    </source>
</evidence>
<name>A0A853F350_9GAMM</name>
<reference evidence="1 2" key="1">
    <citation type="submission" date="2020-05" db="EMBL/GenBank/DDBJ databases">
        <title>Horizontal transmission and recombination maintain forever young bacterial symbiont genomes.</title>
        <authorList>
            <person name="Russell S.L."/>
            <person name="Pepper-Tunick E."/>
            <person name="Svedberg J."/>
            <person name="Byrne A."/>
            <person name="Ruelas Castillo J."/>
            <person name="Vollmers C."/>
            <person name="Beinart R.A."/>
            <person name="Corbett-Detig R."/>
        </authorList>
    </citation>
    <scope>NUCLEOTIDE SEQUENCE [LARGE SCALE GENOMIC DNA]</scope>
    <source>
        <strain evidence="1">455</strain>
    </source>
</reference>
<organism evidence="1 2">
    <name type="scientific">Candidatus Thiodubiliella endoseptemdiera</name>
    <dbReference type="NCBI Taxonomy" id="2738886"/>
    <lineage>
        <taxon>Bacteria</taxon>
        <taxon>Pseudomonadati</taxon>
        <taxon>Pseudomonadota</taxon>
        <taxon>Gammaproteobacteria</taxon>
        <taxon>Candidatus Pseudothioglobaceae</taxon>
        <taxon>Candidatus Thiodubiliella</taxon>
    </lineage>
</organism>
<sequence>MSETLKLNNTTGSKVVIAGKDFVLDKTASTTAGDKKLVFKYSVQAGDSIAATDFDIDNPTSDITLNNITDVAGNAPVFTADRVVLTKLEYIEKTGSGNNPFEGIDVGMFLCQSWLILTAMAT</sequence>
<dbReference type="Proteomes" id="UP000568751">
    <property type="component" value="Unassembled WGS sequence"/>
</dbReference>
<evidence type="ECO:0000313" key="2">
    <source>
        <dbReference type="Proteomes" id="UP000568751"/>
    </source>
</evidence>
<comment type="caution">
    <text evidence="1">The sequence shown here is derived from an EMBL/GenBank/DDBJ whole genome shotgun (WGS) entry which is preliminary data.</text>
</comment>
<dbReference type="AlphaFoldDB" id="A0A853F350"/>